<dbReference type="PANTHER" id="PTHR34180:SF1">
    <property type="entry name" value="BETA-ALANYL-DOPAMINE_CARCININE HYDROLASE"/>
    <property type="match status" value="1"/>
</dbReference>
<dbReference type="InterPro" id="IPR005079">
    <property type="entry name" value="Peptidase_C45_hydrolase"/>
</dbReference>
<evidence type="ECO:0000259" key="1">
    <source>
        <dbReference type="Pfam" id="PF03417"/>
    </source>
</evidence>
<comment type="caution">
    <text evidence="2">The sequence shown here is derived from an EMBL/GenBank/DDBJ whole genome shotgun (WGS) entry which is preliminary data.</text>
</comment>
<dbReference type="GO" id="GO:0016787">
    <property type="term" value="F:hydrolase activity"/>
    <property type="evidence" value="ECO:0007669"/>
    <property type="project" value="UniProtKB-KW"/>
</dbReference>
<proteinExistence type="predicted"/>
<evidence type="ECO:0000313" key="2">
    <source>
        <dbReference type="EMBL" id="MBB4119130.1"/>
    </source>
</evidence>
<dbReference type="EMBL" id="JACIFO010000005">
    <property type="protein sequence ID" value="MBB4119130.1"/>
    <property type="molecule type" value="Genomic_DNA"/>
</dbReference>
<dbReference type="Pfam" id="PF03417">
    <property type="entry name" value="AAT"/>
    <property type="match status" value="1"/>
</dbReference>
<dbReference type="InterPro" id="IPR047801">
    <property type="entry name" value="Peptidase_C45"/>
</dbReference>
<dbReference type="NCBIfam" id="NF040521">
    <property type="entry name" value="C45_proenzyme"/>
    <property type="match status" value="1"/>
</dbReference>
<dbReference type="Proteomes" id="UP000553034">
    <property type="component" value="Unassembled WGS sequence"/>
</dbReference>
<gene>
    <name evidence="2" type="ORF">GGR32_001426</name>
</gene>
<organism evidence="2 3">
    <name type="scientific">Mesonia hippocampi</name>
    <dbReference type="NCBI Taxonomy" id="1628250"/>
    <lineage>
        <taxon>Bacteria</taxon>
        <taxon>Pseudomonadati</taxon>
        <taxon>Bacteroidota</taxon>
        <taxon>Flavobacteriia</taxon>
        <taxon>Flavobacteriales</taxon>
        <taxon>Flavobacteriaceae</taxon>
        <taxon>Mesonia</taxon>
    </lineage>
</organism>
<feature type="domain" description="Peptidase C45 hydrolase" evidence="1">
    <location>
        <begin position="95"/>
        <end position="313"/>
    </location>
</feature>
<dbReference type="InterPro" id="IPR047794">
    <property type="entry name" value="C45_proenzyme-like"/>
</dbReference>
<sequence length="334" mass="37490">MYHPRLYGSFYEMGHKYGKLLYKKANFSIPEITTEKSNFGLKAYQELKNFYPEAIEEIEGFAAGINDKPEKLGAFLLSIPVLENTGQCSVFAYQGDNGVIVGRNYDMLFEFKKFTESSLIAPTGKYAYISQSDVFIGRSDGINEKGLSIAMAFVNGKNYVPGISFHFIIKKVLENCASTQEAIQLITTAKVASSNNFLVADKEGTLAIIESAPQKSHVIYPKKGTNYLYITNQFTSNTMKNYDAGGVAWSKSLVRYQSLAHKLAVTKNLDLAQAKAILSDKCVCLNLRKEKFGTIWSVVAKLNNLEIERAEAKPTLTNYKPETRLAWWLKRRAR</sequence>
<accession>A0A840EQ71</accession>
<dbReference type="AlphaFoldDB" id="A0A840EQ71"/>
<dbReference type="InterPro" id="IPR029055">
    <property type="entry name" value="Ntn_hydrolases_N"/>
</dbReference>
<evidence type="ECO:0000313" key="3">
    <source>
        <dbReference type="Proteomes" id="UP000553034"/>
    </source>
</evidence>
<reference evidence="2 3" key="1">
    <citation type="submission" date="2020-08" db="EMBL/GenBank/DDBJ databases">
        <title>Genomic Encyclopedia of Type Strains, Phase IV (KMG-IV): sequencing the most valuable type-strain genomes for metagenomic binning, comparative biology and taxonomic classification.</title>
        <authorList>
            <person name="Goeker M."/>
        </authorList>
    </citation>
    <scope>NUCLEOTIDE SEQUENCE [LARGE SCALE GENOMIC DNA]</scope>
    <source>
        <strain evidence="2 3">DSM 29568</strain>
    </source>
</reference>
<keyword evidence="3" id="KW-1185">Reference proteome</keyword>
<protein>
    <submittedName>
        <fullName evidence="2">Putative choloylglycine hydrolase</fullName>
    </submittedName>
</protein>
<dbReference type="SUPFAM" id="SSF56235">
    <property type="entry name" value="N-terminal nucleophile aminohydrolases (Ntn hydrolases)"/>
    <property type="match status" value="1"/>
</dbReference>
<dbReference type="PANTHER" id="PTHR34180">
    <property type="entry name" value="PEPTIDASE C45"/>
    <property type="match status" value="1"/>
</dbReference>
<dbReference type="RefSeq" id="WP_183477486.1">
    <property type="nucleotide sequence ID" value="NZ_JACIFO010000005.1"/>
</dbReference>
<keyword evidence="2" id="KW-0378">Hydrolase</keyword>
<dbReference type="Gene3D" id="3.60.60.10">
    <property type="entry name" value="Penicillin V Acylase, Chain A"/>
    <property type="match status" value="1"/>
</dbReference>
<name>A0A840EQ71_9FLAO</name>
<dbReference type="CDD" id="cd01935">
    <property type="entry name" value="Ntn_CGH_like"/>
    <property type="match status" value="1"/>
</dbReference>